<dbReference type="SMART" id="SM00421">
    <property type="entry name" value="HTH_LUXR"/>
    <property type="match status" value="1"/>
</dbReference>
<sequence length="134" mass="14444">MDREMVVILNGDAESRDDSKGIVVHDTTVAVTLQQLLESTGRLEATDPAYFSATADAARRRNVLRVLDLLGRGFTDDAAAKEAGMSVRTYRRHVAALMNELGAKSRFQAGALAARAGLLKAGNGRWGEVSARRT</sequence>
<dbReference type="InterPro" id="IPR000792">
    <property type="entry name" value="Tscrpt_reg_LuxR_C"/>
</dbReference>
<dbReference type="AlphaFoldDB" id="A0A927F3Z9"/>
<reference evidence="2" key="1">
    <citation type="submission" date="2020-09" db="EMBL/GenBank/DDBJ databases">
        <title>Secondary metabolite and genome analysis of marine Streptomyces chumphonensis KK1-2T.</title>
        <authorList>
            <person name="Phongsopitanun W."/>
            <person name="Kanchanasin P."/>
            <person name="Pittayakhajonwut P."/>
            <person name="Suwanborirux K."/>
            <person name="Tanasupawat S."/>
        </authorList>
    </citation>
    <scope>NUCLEOTIDE SEQUENCE</scope>
    <source>
        <strain evidence="2">KK1-2</strain>
    </source>
</reference>
<protein>
    <recommendedName>
        <fullName evidence="1">HTH luxR-type domain-containing protein</fullName>
    </recommendedName>
</protein>
<evidence type="ECO:0000313" key="2">
    <source>
        <dbReference type="EMBL" id="MBD3934580.1"/>
    </source>
</evidence>
<dbReference type="SUPFAM" id="SSF46894">
    <property type="entry name" value="C-terminal effector domain of the bipartite response regulators"/>
    <property type="match status" value="1"/>
</dbReference>
<dbReference type="Proteomes" id="UP000632289">
    <property type="component" value="Unassembled WGS sequence"/>
</dbReference>
<dbReference type="InterPro" id="IPR016032">
    <property type="entry name" value="Sig_transdc_resp-reg_C-effctor"/>
</dbReference>
<dbReference type="GO" id="GO:0003677">
    <property type="term" value="F:DNA binding"/>
    <property type="evidence" value="ECO:0007669"/>
    <property type="project" value="InterPro"/>
</dbReference>
<dbReference type="Gene3D" id="1.10.10.10">
    <property type="entry name" value="Winged helix-like DNA-binding domain superfamily/Winged helix DNA-binding domain"/>
    <property type="match status" value="1"/>
</dbReference>
<keyword evidence="3" id="KW-1185">Reference proteome</keyword>
<gene>
    <name evidence="2" type="ORF">IF129_23820</name>
</gene>
<dbReference type="InterPro" id="IPR036388">
    <property type="entry name" value="WH-like_DNA-bd_sf"/>
</dbReference>
<organism evidence="2 3">
    <name type="scientific">Streptomyces chumphonensis</name>
    <dbReference type="NCBI Taxonomy" id="1214925"/>
    <lineage>
        <taxon>Bacteria</taxon>
        <taxon>Bacillati</taxon>
        <taxon>Actinomycetota</taxon>
        <taxon>Actinomycetes</taxon>
        <taxon>Kitasatosporales</taxon>
        <taxon>Streptomycetaceae</taxon>
        <taxon>Streptomyces</taxon>
    </lineage>
</organism>
<accession>A0A927F3Z9</accession>
<dbReference type="RefSeq" id="WP_191211881.1">
    <property type="nucleotide sequence ID" value="NZ_BAABKL010000001.1"/>
</dbReference>
<feature type="domain" description="HTH luxR-type" evidence="1">
    <location>
        <begin position="64"/>
        <end position="113"/>
    </location>
</feature>
<dbReference type="GO" id="GO:0006355">
    <property type="term" value="P:regulation of DNA-templated transcription"/>
    <property type="evidence" value="ECO:0007669"/>
    <property type="project" value="InterPro"/>
</dbReference>
<proteinExistence type="predicted"/>
<comment type="caution">
    <text evidence="2">The sequence shown here is derived from an EMBL/GenBank/DDBJ whole genome shotgun (WGS) entry which is preliminary data.</text>
</comment>
<evidence type="ECO:0000313" key="3">
    <source>
        <dbReference type="Proteomes" id="UP000632289"/>
    </source>
</evidence>
<dbReference type="EMBL" id="JACXYU010000018">
    <property type="protein sequence ID" value="MBD3934580.1"/>
    <property type="molecule type" value="Genomic_DNA"/>
</dbReference>
<evidence type="ECO:0000259" key="1">
    <source>
        <dbReference type="SMART" id="SM00421"/>
    </source>
</evidence>
<name>A0A927F3Z9_9ACTN</name>